<dbReference type="InterPro" id="IPR037235">
    <property type="entry name" value="TRCF-like_C_D7"/>
</dbReference>
<gene>
    <name evidence="13" type="primary">mfd</name>
    <name evidence="16" type="ORF">FC87_GL000214</name>
</gene>
<evidence type="ECO:0000256" key="13">
    <source>
        <dbReference type="HAMAP-Rule" id="MF_00969"/>
    </source>
</evidence>
<evidence type="ECO:0000313" key="16">
    <source>
        <dbReference type="EMBL" id="KRM90021.1"/>
    </source>
</evidence>
<dbReference type="Gene3D" id="3.40.50.11180">
    <property type="match status" value="1"/>
</dbReference>
<dbReference type="InterPro" id="IPR001650">
    <property type="entry name" value="Helicase_C-like"/>
</dbReference>
<dbReference type="Pfam" id="PF21132">
    <property type="entry name" value="MFD_D3"/>
    <property type="match status" value="1"/>
</dbReference>
<keyword evidence="5 13" id="KW-0378">Hydrolase</keyword>
<evidence type="ECO:0000256" key="6">
    <source>
        <dbReference type="ARBA" id="ARBA00022806"/>
    </source>
</evidence>
<evidence type="ECO:0000313" key="17">
    <source>
        <dbReference type="Proteomes" id="UP000051586"/>
    </source>
</evidence>
<evidence type="ECO:0000256" key="1">
    <source>
        <dbReference type="ARBA" id="ARBA00004496"/>
    </source>
</evidence>
<evidence type="ECO:0000256" key="9">
    <source>
        <dbReference type="ARBA" id="ARBA00023204"/>
    </source>
</evidence>
<dbReference type="STRING" id="1423745.GCA_001311215_01929"/>
<dbReference type="PROSITE" id="PS51194">
    <property type="entry name" value="HELICASE_CTER"/>
    <property type="match status" value="1"/>
</dbReference>
<dbReference type="SUPFAM" id="SSF141259">
    <property type="entry name" value="CarD-like"/>
    <property type="match status" value="1"/>
</dbReference>
<dbReference type="Gene3D" id="3.40.50.300">
    <property type="entry name" value="P-loop containing nucleotide triphosphate hydrolases"/>
    <property type="match status" value="2"/>
</dbReference>
<dbReference type="SMART" id="SM00490">
    <property type="entry name" value="HELICc"/>
    <property type="match status" value="1"/>
</dbReference>
<evidence type="ECO:0000256" key="10">
    <source>
        <dbReference type="ARBA" id="ARBA00061104"/>
    </source>
</evidence>
<dbReference type="GO" id="GO:0000716">
    <property type="term" value="P:transcription-coupled nucleotide-excision repair, DNA damage recognition"/>
    <property type="evidence" value="ECO:0007669"/>
    <property type="project" value="UniProtKB-UniRule"/>
</dbReference>
<dbReference type="GO" id="GO:0005737">
    <property type="term" value="C:cytoplasm"/>
    <property type="evidence" value="ECO:0007669"/>
    <property type="project" value="UniProtKB-SubCell"/>
</dbReference>
<dbReference type="Pfam" id="PF00270">
    <property type="entry name" value="DEAD"/>
    <property type="match status" value="1"/>
</dbReference>
<dbReference type="InterPro" id="IPR004576">
    <property type="entry name" value="Mfd"/>
</dbReference>
<dbReference type="GO" id="GO:0003684">
    <property type="term" value="F:damaged DNA binding"/>
    <property type="evidence" value="ECO:0007669"/>
    <property type="project" value="InterPro"/>
</dbReference>
<dbReference type="GO" id="GO:0016787">
    <property type="term" value="F:hydrolase activity"/>
    <property type="evidence" value="ECO:0007669"/>
    <property type="project" value="UniProtKB-KW"/>
</dbReference>
<dbReference type="Gene3D" id="2.40.10.170">
    <property type="match status" value="1"/>
</dbReference>
<evidence type="ECO:0000256" key="3">
    <source>
        <dbReference type="ARBA" id="ARBA00022741"/>
    </source>
</evidence>
<dbReference type="Proteomes" id="UP000051586">
    <property type="component" value="Unassembled WGS sequence"/>
</dbReference>
<dbReference type="SMART" id="SM01058">
    <property type="entry name" value="CarD_TRCF"/>
    <property type="match status" value="1"/>
</dbReference>
<dbReference type="Pfam" id="PF17757">
    <property type="entry name" value="UvrB_inter"/>
    <property type="match status" value="1"/>
</dbReference>
<evidence type="ECO:0000256" key="2">
    <source>
        <dbReference type="ARBA" id="ARBA00022490"/>
    </source>
</evidence>
<organism evidence="16 17">
    <name type="scientific">Fructilactobacillus florum DSM 22689 = JCM 16035</name>
    <dbReference type="NCBI Taxonomy" id="1423745"/>
    <lineage>
        <taxon>Bacteria</taxon>
        <taxon>Bacillati</taxon>
        <taxon>Bacillota</taxon>
        <taxon>Bacilli</taxon>
        <taxon>Lactobacillales</taxon>
        <taxon>Lactobacillaceae</taxon>
        <taxon>Fructilactobacillus</taxon>
    </lineage>
</organism>
<dbReference type="PANTHER" id="PTHR47964:SF1">
    <property type="entry name" value="ATP-DEPENDENT DNA HELICASE HOMOLOG RECG, CHLOROPLASTIC"/>
    <property type="match status" value="1"/>
</dbReference>
<dbReference type="InterPro" id="IPR027417">
    <property type="entry name" value="P-loop_NTPase"/>
</dbReference>
<evidence type="ECO:0000256" key="4">
    <source>
        <dbReference type="ARBA" id="ARBA00022763"/>
    </source>
</evidence>
<reference evidence="16 17" key="1">
    <citation type="journal article" date="2015" name="Genome Announc.">
        <title>Expanding the biotechnology potential of lactobacilli through comparative genomics of 213 strains and associated genera.</title>
        <authorList>
            <person name="Sun Z."/>
            <person name="Harris H.M."/>
            <person name="McCann A."/>
            <person name="Guo C."/>
            <person name="Argimon S."/>
            <person name="Zhang W."/>
            <person name="Yang X."/>
            <person name="Jeffery I.B."/>
            <person name="Cooney J.C."/>
            <person name="Kagawa T.F."/>
            <person name="Liu W."/>
            <person name="Song Y."/>
            <person name="Salvetti E."/>
            <person name="Wrobel A."/>
            <person name="Rasinkangas P."/>
            <person name="Parkhill J."/>
            <person name="Rea M.C."/>
            <person name="O'Sullivan O."/>
            <person name="Ritari J."/>
            <person name="Douillard F.P."/>
            <person name="Paul Ross R."/>
            <person name="Yang R."/>
            <person name="Briner A.E."/>
            <person name="Felis G.E."/>
            <person name="de Vos W.M."/>
            <person name="Barrangou R."/>
            <person name="Klaenhammer T.R."/>
            <person name="Caufield P.W."/>
            <person name="Cui Y."/>
            <person name="Zhang H."/>
            <person name="O'Toole P.W."/>
        </authorList>
    </citation>
    <scope>NUCLEOTIDE SEQUENCE [LARGE SCALE GENOMIC DNA]</scope>
    <source>
        <strain evidence="16 17">DSM 22689</strain>
    </source>
</reference>
<dbReference type="Pfam" id="PF00271">
    <property type="entry name" value="Helicase_C"/>
    <property type="match status" value="1"/>
</dbReference>
<dbReference type="InterPro" id="IPR036101">
    <property type="entry name" value="CarD-like/TRCF_RID_sf"/>
</dbReference>
<comment type="function">
    <text evidence="13">Couples transcription and DNA repair by recognizing RNA polymerase (RNAP) stalled at DNA lesions. Mediates ATP-dependent release of RNAP and its truncated transcript from the DNA, and recruitment of nucleotide excision repair machinery to the damaged site.</text>
</comment>
<keyword evidence="6" id="KW-0347">Helicase</keyword>
<comment type="subcellular location">
    <subcellularLocation>
        <location evidence="1 13">Cytoplasm</location>
    </subcellularLocation>
</comment>
<dbReference type="SUPFAM" id="SSF143517">
    <property type="entry name" value="TRCF domain-like"/>
    <property type="match status" value="1"/>
</dbReference>
<dbReference type="HAMAP" id="MF_00969">
    <property type="entry name" value="TRCF"/>
    <property type="match status" value="1"/>
</dbReference>
<feature type="domain" description="Helicase ATP-binding" evidence="14">
    <location>
        <begin position="623"/>
        <end position="784"/>
    </location>
</feature>
<dbReference type="InterPro" id="IPR005118">
    <property type="entry name" value="TRCF_C"/>
</dbReference>
<keyword evidence="8 13" id="KW-0238">DNA-binding</keyword>
<dbReference type="Pfam" id="PF02559">
    <property type="entry name" value="CarD_TRCF_RID"/>
    <property type="match status" value="1"/>
</dbReference>
<evidence type="ECO:0000256" key="5">
    <source>
        <dbReference type="ARBA" id="ARBA00022801"/>
    </source>
</evidence>
<dbReference type="InterPro" id="IPR047112">
    <property type="entry name" value="RecG/Mfd"/>
</dbReference>
<dbReference type="EMBL" id="AYZI01000010">
    <property type="protein sequence ID" value="KRM90021.1"/>
    <property type="molecule type" value="Genomic_DNA"/>
</dbReference>
<keyword evidence="4 13" id="KW-0227">DNA damage</keyword>
<comment type="caution">
    <text evidence="16">The sequence shown here is derived from an EMBL/GenBank/DDBJ whole genome shotgun (WGS) entry which is preliminary data.</text>
</comment>
<dbReference type="CDD" id="cd17991">
    <property type="entry name" value="DEXHc_TRCF"/>
    <property type="match status" value="1"/>
</dbReference>
<dbReference type="EC" id="3.6.4.-" evidence="13"/>
<dbReference type="AlphaFoldDB" id="A0A0R2CFC8"/>
<dbReference type="InterPro" id="IPR048635">
    <property type="entry name" value="MFD_D3"/>
</dbReference>
<keyword evidence="7 13" id="KW-0067">ATP-binding</keyword>
<comment type="similarity">
    <text evidence="11 13">In the C-terminal section; belongs to the helicase family. RecG subfamily.</text>
</comment>
<evidence type="ECO:0000256" key="11">
    <source>
        <dbReference type="ARBA" id="ARBA00061399"/>
    </source>
</evidence>
<proteinExistence type="inferred from homology"/>
<dbReference type="NCBIfam" id="TIGR00580">
    <property type="entry name" value="mfd"/>
    <property type="match status" value="1"/>
</dbReference>
<feature type="domain" description="Helicase C-terminal" evidence="15">
    <location>
        <begin position="801"/>
        <end position="959"/>
    </location>
</feature>
<dbReference type="InterPro" id="IPR041471">
    <property type="entry name" value="UvrB_inter"/>
</dbReference>
<dbReference type="Pfam" id="PF03461">
    <property type="entry name" value="TRCF"/>
    <property type="match status" value="1"/>
</dbReference>
<accession>A0A0R2CFC8</accession>
<dbReference type="InterPro" id="IPR011545">
    <property type="entry name" value="DEAD/DEAH_box_helicase_dom"/>
</dbReference>
<evidence type="ECO:0000256" key="8">
    <source>
        <dbReference type="ARBA" id="ARBA00023125"/>
    </source>
</evidence>
<keyword evidence="2 13" id="KW-0963">Cytoplasm</keyword>
<dbReference type="PROSITE" id="PS51192">
    <property type="entry name" value="HELICASE_ATP_BIND_1"/>
    <property type="match status" value="1"/>
</dbReference>
<dbReference type="PATRIC" id="fig|1423745.4.peg.221"/>
<dbReference type="SMART" id="SM00982">
    <property type="entry name" value="TRCF"/>
    <property type="match status" value="1"/>
</dbReference>
<sequence>MKLTKPFLQTNQVQNVLKMLQPHQRQLVTGTSGVAQKLFLTALVAKQQQPLVFLTDTEEHAEQACQEFQTMLPKDQLFSFPAAEGLGAQLATDSGIYQAARVEALHALQLGKPVVVVASLAGLKHALAQPTRFQKSQLQLVPGQQFELGKLQQQLVQMGYRRTKLVDTPGQFAVRGSIVDIYPLTAKLPVRLDFFDDELDSLRSFEPGTQRSQQNLTQVTVLPATDFLLTATDLEAGKQALQAAVPKMTDSPQRRELQQLLKLPVAETNNQQWSNYRNFFWKRPASLLNYLAPKGIVALDDYVRIRETERQGQQDQAMSDMLAGQSKVGTLQKLLETDQHPQLLLSLFQRGLGRMTLTAVTDLQIRPMQRFFGQLPRLKTELEHYRNQGRTVIIMVANEERRRQVAQTLADFKIKVAATTATNIQPGVVQLTSGKLTAGFEFAAGNLVVITEAEMFQRVSERPRPIRTRQPTFTNAERIKNYTDLKPGDYVVHVNHGIGRYEGLQTMEVDGKHQDYLALSFKNNAHIYIPVTQLNLIQKYVGSEEKAPRLNKLGGNEWAKTKSQVSQKVDDMADELVDLYAKREQTAGFAFPADDDYQREFEAAFAYSPTPDQVRSVQEIKHDMEQPHPMDRLLVGDVGYGKTEVAMRAAFKAVCAGKQVAMLVPTTVLAQQHYETFQNRFSDFPVTIGGLSRFNSAKETRTILQKLNDGHIDIIIGTHRLLSKDLHYHDLGLLIVDEEQRFGVKHKEKIKELKKNVDVLTLTATPIPRTLNMSMMGVRDLSVIETPPANRYPIQTFVLEQNDATIVDASRREMQRNGQIFYLHNRVKDIDQTVMKLQRLLPDARIGLIHGKLTENQLEQILFDFINGAYDILVTTTIIETGVDMPNVNTLFVENADRMGLSQLYQLRGRIGRSNRIGQAYFMYQPDKVLTEAGENRLEAIKDFTELGSGFKVAMRDLSIRGAGNVLGRAQHGFIASVGYDMYTKMLSDAVASKQGKPAPLAKTDAELDLGIEAYLPSSYISDQQQKIEMYKRLRQIENDSQFNELRDDLIDRFGEYPQPVANLLMVDKLKMRADYAQVEQIKKRADHLEVVLSPAGTTQYSSKEILHAIAATKFRSIIKQNHDKYQIELVIQPTMASAEWLLELDHFLQALEVSRDKQRQQESAKENLHAN</sequence>
<dbReference type="GO" id="GO:0005524">
    <property type="term" value="F:ATP binding"/>
    <property type="evidence" value="ECO:0007669"/>
    <property type="project" value="UniProtKB-UniRule"/>
</dbReference>
<evidence type="ECO:0000256" key="12">
    <source>
        <dbReference type="ARBA" id="ARBA00070128"/>
    </source>
</evidence>
<dbReference type="GO" id="GO:0003678">
    <property type="term" value="F:DNA helicase activity"/>
    <property type="evidence" value="ECO:0007669"/>
    <property type="project" value="TreeGrafter"/>
</dbReference>
<dbReference type="SUPFAM" id="SSF52540">
    <property type="entry name" value="P-loop containing nucleoside triphosphate hydrolases"/>
    <property type="match status" value="4"/>
</dbReference>
<evidence type="ECO:0000256" key="7">
    <source>
        <dbReference type="ARBA" id="ARBA00022840"/>
    </source>
</evidence>
<dbReference type="GO" id="GO:0006355">
    <property type="term" value="P:regulation of DNA-templated transcription"/>
    <property type="evidence" value="ECO:0007669"/>
    <property type="project" value="UniProtKB-UniRule"/>
</dbReference>
<dbReference type="Gene3D" id="3.90.1150.50">
    <property type="entry name" value="Transcription-repair-coupling factor, D7 domain"/>
    <property type="match status" value="1"/>
</dbReference>
<keyword evidence="3 13" id="KW-0547">Nucleotide-binding</keyword>
<dbReference type="SMART" id="SM00487">
    <property type="entry name" value="DEXDc"/>
    <property type="match status" value="1"/>
</dbReference>
<dbReference type="Gene3D" id="3.30.2060.10">
    <property type="entry name" value="Penicillin-binding protein 1b domain"/>
    <property type="match status" value="1"/>
</dbReference>
<protein>
    <recommendedName>
        <fullName evidence="12 13">Transcription-repair-coupling factor</fullName>
        <shortName evidence="13">TRCF</shortName>
        <ecNumber evidence="13">3.6.4.-</ecNumber>
    </recommendedName>
</protein>
<dbReference type="InterPro" id="IPR003711">
    <property type="entry name" value="CarD-like/TRCF_RID"/>
</dbReference>
<dbReference type="FunFam" id="3.40.50.300:FF:000546">
    <property type="entry name" value="Transcription-repair-coupling factor"/>
    <property type="match status" value="1"/>
</dbReference>
<evidence type="ECO:0000259" key="14">
    <source>
        <dbReference type="PROSITE" id="PS51192"/>
    </source>
</evidence>
<dbReference type="PANTHER" id="PTHR47964">
    <property type="entry name" value="ATP-DEPENDENT DNA HELICASE HOMOLOG RECG, CHLOROPLASTIC"/>
    <property type="match status" value="1"/>
</dbReference>
<name>A0A0R2CFC8_9LACO</name>
<evidence type="ECO:0000259" key="15">
    <source>
        <dbReference type="PROSITE" id="PS51194"/>
    </source>
</evidence>
<dbReference type="InterPro" id="IPR014001">
    <property type="entry name" value="Helicase_ATP-bd"/>
</dbReference>
<keyword evidence="9 13" id="KW-0234">DNA repair</keyword>
<comment type="similarity">
    <text evidence="10 13">In the N-terminal section; belongs to the UvrB family.</text>
</comment>